<gene>
    <name evidence="4" type="ORF">FWILDA_LOCUS6548</name>
</gene>
<sequence>MSRQFARNSNILKAKIDNVLPNLNVLEEYSECLGKVELRQKDLDEITVLLFERKEEYFLLRNRRLNEFMHGFNLISRKLKEMYQIWPPFVMASFLALSRRKRAGKRSGGEK</sequence>
<protein>
    <submittedName>
        <fullName evidence="4">11861_t:CDS:1</fullName>
    </submittedName>
</protein>
<dbReference type="EMBL" id="CAMKVN010001200">
    <property type="protein sequence ID" value="CAI2174351.1"/>
    <property type="molecule type" value="Genomic_DNA"/>
</dbReference>
<evidence type="ECO:0000313" key="4">
    <source>
        <dbReference type="EMBL" id="CAI2174351.1"/>
    </source>
</evidence>
<dbReference type="AlphaFoldDB" id="A0A9W4SM10"/>
<evidence type="ECO:0000256" key="3">
    <source>
        <dbReference type="ARBA" id="ARBA00023242"/>
    </source>
</evidence>
<keyword evidence="3" id="KW-0539">Nucleus</keyword>
<proteinExistence type="predicted"/>
<feature type="non-terminal residue" evidence="4">
    <location>
        <position position="1"/>
    </location>
</feature>
<dbReference type="GO" id="GO:0000796">
    <property type="term" value="C:condensin complex"/>
    <property type="evidence" value="ECO:0007669"/>
    <property type="project" value="TreeGrafter"/>
</dbReference>
<dbReference type="GO" id="GO:0005524">
    <property type="term" value="F:ATP binding"/>
    <property type="evidence" value="ECO:0007669"/>
    <property type="project" value="UniProtKB-KW"/>
</dbReference>
<dbReference type="OrthoDB" id="2317732at2759"/>
<dbReference type="GO" id="GO:0007076">
    <property type="term" value="P:mitotic chromosome condensation"/>
    <property type="evidence" value="ECO:0007669"/>
    <property type="project" value="TreeGrafter"/>
</dbReference>
<dbReference type="PANTHER" id="PTHR18937:SF172">
    <property type="entry name" value="STRUCTURAL MAINTENANCE OF CHROMOSOMES PROTEIN"/>
    <property type="match status" value="1"/>
</dbReference>
<comment type="caution">
    <text evidence="4">The sequence shown here is derived from an EMBL/GenBank/DDBJ whole genome shotgun (WGS) entry which is preliminary data.</text>
</comment>
<accession>A0A9W4SM10</accession>
<keyword evidence="5" id="KW-1185">Reference proteome</keyword>
<reference evidence="4" key="1">
    <citation type="submission" date="2022-08" db="EMBL/GenBank/DDBJ databases">
        <authorList>
            <person name="Kallberg Y."/>
            <person name="Tangrot J."/>
            <person name="Rosling A."/>
        </authorList>
    </citation>
    <scope>NUCLEOTIDE SEQUENCE</scope>
    <source>
        <strain evidence="4">Wild A</strain>
    </source>
</reference>
<evidence type="ECO:0000256" key="2">
    <source>
        <dbReference type="ARBA" id="ARBA00022840"/>
    </source>
</evidence>
<evidence type="ECO:0000313" key="5">
    <source>
        <dbReference type="Proteomes" id="UP001153678"/>
    </source>
</evidence>
<name>A0A9W4SM10_9GLOM</name>
<organism evidence="4 5">
    <name type="scientific">Funneliformis geosporum</name>
    <dbReference type="NCBI Taxonomy" id="1117311"/>
    <lineage>
        <taxon>Eukaryota</taxon>
        <taxon>Fungi</taxon>
        <taxon>Fungi incertae sedis</taxon>
        <taxon>Mucoromycota</taxon>
        <taxon>Glomeromycotina</taxon>
        <taxon>Glomeromycetes</taxon>
        <taxon>Glomerales</taxon>
        <taxon>Glomeraceae</taxon>
        <taxon>Funneliformis</taxon>
    </lineage>
</organism>
<keyword evidence="2" id="KW-0067">ATP-binding</keyword>
<evidence type="ECO:0000256" key="1">
    <source>
        <dbReference type="ARBA" id="ARBA00022741"/>
    </source>
</evidence>
<keyword evidence="1" id="KW-0547">Nucleotide-binding</keyword>
<dbReference type="PANTHER" id="PTHR18937">
    <property type="entry name" value="STRUCTURAL MAINTENANCE OF CHROMOSOMES SMC FAMILY MEMBER"/>
    <property type="match status" value="1"/>
</dbReference>
<dbReference type="Proteomes" id="UP001153678">
    <property type="component" value="Unassembled WGS sequence"/>
</dbReference>